<feature type="region of interest" description="Disordered" evidence="1">
    <location>
        <begin position="1"/>
        <end position="83"/>
    </location>
</feature>
<feature type="region of interest" description="Disordered" evidence="1">
    <location>
        <begin position="129"/>
        <end position="226"/>
    </location>
</feature>
<evidence type="ECO:0000313" key="2">
    <source>
        <dbReference type="EMBL" id="CAF1672026.1"/>
    </source>
</evidence>
<feature type="compositionally biased region" description="Polar residues" evidence="1">
    <location>
        <begin position="186"/>
        <end position="226"/>
    </location>
</feature>
<evidence type="ECO:0000313" key="3">
    <source>
        <dbReference type="Proteomes" id="UP000663828"/>
    </source>
</evidence>
<gene>
    <name evidence="2" type="ORF">XAT740_LOCUS58871</name>
</gene>
<proteinExistence type="predicted"/>
<accession>A0A816G9W5</accession>
<evidence type="ECO:0000256" key="1">
    <source>
        <dbReference type="SAM" id="MobiDB-lite"/>
    </source>
</evidence>
<comment type="caution">
    <text evidence="2">The sequence shown here is derived from an EMBL/GenBank/DDBJ whole genome shotgun (WGS) entry which is preliminary data.</text>
</comment>
<keyword evidence="3" id="KW-1185">Reference proteome</keyword>
<sequence>PFDTPIAQQLNTGSATPARSLLSDYDNLHGSYGSLNDDTQHPFPPVLPSSLVASETATSVAPTSASSVSTIYETADTSQASSSTATYVTAQGANTNVTSSNSTLSAAHINSDISDEDLVESYDVETPVLTSTDPFRSPEDHLESSTSATEQSATTSNKEAILTDKGEEIPPSSSKAASLLISSTSPSTAVPSLFSPTSSSPHMTANAESNLSSSMSQYEGTSTSTRLSRIDTIPQSPVHQRRLPLPNTLTFEQSITNLLEKESPLLQSELLTAEHELSVLRSRLAVNEGV</sequence>
<protein>
    <submittedName>
        <fullName evidence="2">Uncharacterized protein</fullName>
    </submittedName>
</protein>
<dbReference type="EMBL" id="CAJNOR010013200">
    <property type="protein sequence ID" value="CAF1672026.1"/>
    <property type="molecule type" value="Genomic_DNA"/>
</dbReference>
<feature type="compositionally biased region" description="Low complexity" evidence="1">
    <location>
        <begin position="52"/>
        <end position="83"/>
    </location>
</feature>
<dbReference type="AlphaFoldDB" id="A0A816G9W5"/>
<feature type="non-terminal residue" evidence="2">
    <location>
        <position position="290"/>
    </location>
</feature>
<feature type="compositionally biased region" description="Polar residues" evidence="1">
    <location>
        <begin position="1"/>
        <end position="17"/>
    </location>
</feature>
<reference evidence="2" key="1">
    <citation type="submission" date="2021-02" db="EMBL/GenBank/DDBJ databases">
        <authorList>
            <person name="Nowell W R."/>
        </authorList>
    </citation>
    <scope>NUCLEOTIDE SEQUENCE</scope>
</reference>
<organism evidence="2 3">
    <name type="scientific">Adineta ricciae</name>
    <name type="common">Rotifer</name>
    <dbReference type="NCBI Taxonomy" id="249248"/>
    <lineage>
        <taxon>Eukaryota</taxon>
        <taxon>Metazoa</taxon>
        <taxon>Spiralia</taxon>
        <taxon>Gnathifera</taxon>
        <taxon>Rotifera</taxon>
        <taxon>Eurotatoria</taxon>
        <taxon>Bdelloidea</taxon>
        <taxon>Adinetida</taxon>
        <taxon>Adinetidae</taxon>
        <taxon>Adineta</taxon>
    </lineage>
</organism>
<feature type="compositionally biased region" description="Low complexity" evidence="1">
    <location>
        <begin position="144"/>
        <end position="156"/>
    </location>
</feature>
<feature type="non-terminal residue" evidence="2">
    <location>
        <position position="1"/>
    </location>
</feature>
<dbReference type="Proteomes" id="UP000663828">
    <property type="component" value="Unassembled WGS sequence"/>
</dbReference>
<feature type="compositionally biased region" description="Low complexity" evidence="1">
    <location>
        <begin position="169"/>
        <end position="185"/>
    </location>
</feature>
<name>A0A816G9W5_ADIRI</name>